<evidence type="ECO:0000256" key="10">
    <source>
        <dbReference type="PIRSR" id="PIRSR600823-1"/>
    </source>
</evidence>
<evidence type="ECO:0000259" key="16">
    <source>
        <dbReference type="PROSITE" id="PS50873"/>
    </source>
</evidence>
<dbReference type="InterPro" id="IPR019794">
    <property type="entry name" value="Peroxidases_AS"/>
</dbReference>
<feature type="disulfide bond" evidence="14">
    <location>
        <begin position="10"/>
        <end position="89"/>
    </location>
</feature>
<feature type="disulfide bond" evidence="14">
    <location>
        <begin position="173"/>
        <end position="205"/>
    </location>
</feature>
<evidence type="ECO:0000256" key="4">
    <source>
        <dbReference type="ARBA" id="ARBA00022559"/>
    </source>
</evidence>
<dbReference type="InterPro" id="IPR002016">
    <property type="entry name" value="Haem_peroxidase"/>
</dbReference>
<feature type="binding site" description="axial binding residue" evidence="12">
    <location>
        <position position="166"/>
    </location>
    <ligand>
        <name>heme b</name>
        <dbReference type="ChEBI" id="CHEBI:60344"/>
    </ligand>
    <ligandPart>
        <name>Fe</name>
        <dbReference type="ChEBI" id="CHEBI:18248"/>
    </ligandPart>
</feature>
<dbReference type="Gene3D" id="1.10.420.10">
    <property type="entry name" value="Peroxidase, domain 2"/>
    <property type="match status" value="1"/>
</dbReference>
<dbReference type="PANTHER" id="PTHR31235">
    <property type="entry name" value="PEROXIDASE 25-RELATED"/>
    <property type="match status" value="1"/>
</dbReference>
<dbReference type="PROSITE" id="PS00436">
    <property type="entry name" value="PEROXIDASE_2"/>
    <property type="match status" value="1"/>
</dbReference>
<comment type="cofactor">
    <cofactor evidence="12 15">
        <name>heme b</name>
        <dbReference type="ChEBI" id="CHEBI:60344"/>
    </cofactor>
    <text evidence="12 15">Binds 1 heme b (iron(II)-protoporphyrin IX) group per subunit.</text>
</comment>
<evidence type="ECO:0000256" key="13">
    <source>
        <dbReference type="PIRSR" id="PIRSR600823-4"/>
    </source>
</evidence>
<dbReference type="EC" id="1.11.1.7" evidence="3 15"/>
<dbReference type="OMA" id="MLCPAAE"/>
<dbReference type="GO" id="GO:0042744">
    <property type="term" value="P:hydrogen peroxide catabolic process"/>
    <property type="evidence" value="ECO:0007669"/>
    <property type="project" value="UniProtKB-KW"/>
</dbReference>
<dbReference type="GO" id="GO:0005576">
    <property type="term" value="C:extracellular region"/>
    <property type="evidence" value="ECO:0007669"/>
    <property type="project" value="UniProtKB-SubCell"/>
</dbReference>
<dbReference type="Pfam" id="PF00141">
    <property type="entry name" value="peroxidase"/>
    <property type="match status" value="1"/>
</dbReference>
<dbReference type="InterPro" id="IPR033905">
    <property type="entry name" value="Secretory_peroxidase"/>
</dbReference>
<evidence type="ECO:0000256" key="11">
    <source>
        <dbReference type="PIRSR" id="PIRSR600823-2"/>
    </source>
</evidence>
<evidence type="ECO:0000313" key="17">
    <source>
        <dbReference type="EnsemblPlants" id="AUR62005973-RA:cds"/>
    </source>
</evidence>
<feature type="binding site" evidence="12">
    <location>
        <position position="229"/>
    </location>
    <ligand>
        <name>Ca(2+)</name>
        <dbReference type="ChEBI" id="CHEBI:29108"/>
        <label>2</label>
    </ligand>
</feature>
<evidence type="ECO:0000256" key="9">
    <source>
        <dbReference type="ARBA" id="ARBA00023157"/>
    </source>
</evidence>
<comment type="similarity">
    <text evidence="15">Belongs to the peroxidase family. Classical plant (class III) peroxidase subfamily.</text>
</comment>
<evidence type="ECO:0000256" key="15">
    <source>
        <dbReference type="RuleBase" id="RU362060"/>
    </source>
</evidence>
<dbReference type="CDD" id="cd00693">
    <property type="entry name" value="secretory_peroxidase"/>
    <property type="match status" value="1"/>
</dbReference>
<keyword evidence="9 14" id="KW-1015">Disulfide bond</keyword>
<feature type="binding site" evidence="12">
    <location>
        <position position="45"/>
    </location>
    <ligand>
        <name>Ca(2+)</name>
        <dbReference type="ChEBI" id="CHEBI:29108"/>
        <label>1</label>
    </ligand>
</feature>
<protein>
    <recommendedName>
        <fullName evidence="3 15">Peroxidase</fullName>
        <ecNumber evidence="3 15">1.11.1.7</ecNumber>
    </recommendedName>
</protein>
<evidence type="ECO:0000256" key="14">
    <source>
        <dbReference type="PIRSR" id="PIRSR600823-5"/>
    </source>
</evidence>
<feature type="site" description="Transition state stabilizer" evidence="13">
    <location>
        <position position="37"/>
    </location>
</feature>
<keyword evidence="8 12" id="KW-0408">Iron</keyword>
<feature type="binding site" evidence="12">
    <location>
        <position position="167"/>
    </location>
    <ligand>
        <name>Ca(2+)</name>
        <dbReference type="ChEBI" id="CHEBI:29108"/>
        <label>2</label>
    </ligand>
</feature>
<keyword evidence="18" id="KW-1185">Reference proteome</keyword>
<reference evidence="17" key="1">
    <citation type="journal article" date="2017" name="Nature">
        <title>The genome of Chenopodium quinoa.</title>
        <authorList>
            <person name="Jarvis D.E."/>
            <person name="Ho Y.S."/>
            <person name="Lightfoot D.J."/>
            <person name="Schmoeckel S.M."/>
            <person name="Li B."/>
            <person name="Borm T.J.A."/>
            <person name="Ohyanagi H."/>
            <person name="Mineta K."/>
            <person name="Michell C.T."/>
            <person name="Saber N."/>
            <person name="Kharbatia N.M."/>
            <person name="Rupper R.R."/>
            <person name="Sharp A.R."/>
            <person name="Dally N."/>
            <person name="Boughton B.A."/>
            <person name="Woo Y.H."/>
            <person name="Gao G."/>
            <person name="Schijlen E.G.W.M."/>
            <person name="Guo X."/>
            <person name="Momin A.A."/>
            <person name="Negrao S."/>
            <person name="Al-Babili S."/>
            <person name="Gehring C."/>
            <person name="Roessner U."/>
            <person name="Jung C."/>
            <person name="Murphy K."/>
            <person name="Arold S.T."/>
            <person name="Gojobori T."/>
            <person name="van der Linden C.G."/>
            <person name="van Loo E.N."/>
            <person name="Jellen E.N."/>
            <person name="Maughan P.J."/>
            <person name="Tester M."/>
        </authorList>
    </citation>
    <scope>NUCLEOTIDE SEQUENCE [LARGE SCALE GENOMIC DNA]</scope>
    <source>
        <strain evidence="17">cv. PI 614886</strain>
    </source>
</reference>
<feature type="binding site" evidence="12">
    <location>
        <position position="42"/>
    </location>
    <ligand>
        <name>Ca(2+)</name>
        <dbReference type="ChEBI" id="CHEBI:29108"/>
        <label>1</label>
    </ligand>
</feature>
<name>A0A803L284_CHEQI</name>
<dbReference type="Proteomes" id="UP000596660">
    <property type="component" value="Unplaced"/>
</dbReference>
<dbReference type="PRINTS" id="PR00458">
    <property type="entry name" value="PEROXIDASE"/>
</dbReference>
<keyword evidence="15" id="KW-0964">Secreted</keyword>
<dbReference type="GO" id="GO:0020037">
    <property type="term" value="F:heme binding"/>
    <property type="evidence" value="ECO:0007669"/>
    <property type="project" value="UniProtKB-UniRule"/>
</dbReference>
<dbReference type="PROSITE" id="PS00435">
    <property type="entry name" value="PEROXIDASE_1"/>
    <property type="match status" value="1"/>
</dbReference>
<feature type="binding site" evidence="12">
    <location>
        <position position="49"/>
    </location>
    <ligand>
        <name>Ca(2+)</name>
        <dbReference type="ChEBI" id="CHEBI:29108"/>
        <label>1</label>
    </ligand>
</feature>
<accession>A0A803L284</accession>
<dbReference type="GO" id="GO:0006979">
    <property type="term" value="P:response to oxidative stress"/>
    <property type="evidence" value="ECO:0007669"/>
    <property type="project" value="UniProtKB-UniRule"/>
</dbReference>
<dbReference type="EnsemblPlants" id="AUR62005973-RA">
    <property type="protein sequence ID" value="AUR62005973-RA:cds"/>
    <property type="gene ID" value="AUR62005973"/>
</dbReference>
<feature type="binding site" evidence="11">
    <location>
        <position position="136"/>
    </location>
    <ligand>
        <name>substrate</name>
    </ligand>
</feature>
<evidence type="ECO:0000256" key="2">
    <source>
        <dbReference type="ARBA" id="ARBA00006873"/>
    </source>
</evidence>
<evidence type="ECO:0000256" key="12">
    <source>
        <dbReference type="PIRSR" id="PIRSR600823-3"/>
    </source>
</evidence>
<feature type="domain" description="Plant heme peroxidase family profile" evidence="16">
    <location>
        <begin position="1"/>
        <end position="301"/>
    </location>
</feature>
<organism evidence="17 18">
    <name type="scientific">Chenopodium quinoa</name>
    <name type="common">Quinoa</name>
    <dbReference type="NCBI Taxonomy" id="63459"/>
    <lineage>
        <taxon>Eukaryota</taxon>
        <taxon>Viridiplantae</taxon>
        <taxon>Streptophyta</taxon>
        <taxon>Embryophyta</taxon>
        <taxon>Tracheophyta</taxon>
        <taxon>Spermatophyta</taxon>
        <taxon>Magnoliopsida</taxon>
        <taxon>eudicotyledons</taxon>
        <taxon>Gunneridae</taxon>
        <taxon>Pentapetalae</taxon>
        <taxon>Caryophyllales</taxon>
        <taxon>Chenopodiaceae</taxon>
        <taxon>Chenopodioideae</taxon>
        <taxon>Atripliceae</taxon>
        <taxon>Chenopodium</taxon>
    </lineage>
</organism>
<dbReference type="InterPro" id="IPR010255">
    <property type="entry name" value="Haem_peroxidase_sf"/>
</dbReference>
<feature type="binding site" evidence="12">
    <location>
        <position position="63"/>
    </location>
    <ligand>
        <name>Ca(2+)</name>
        <dbReference type="ChEBI" id="CHEBI:29108"/>
        <label>1</label>
    </ligand>
</feature>
<keyword evidence="6 12" id="KW-0479">Metal-binding</keyword>
<comment type="catalytic activity">
    <reaction evidence="1 15">
        <text>2 a phenolic donor + H2O2 = 2 a phenolic radical donor + 2 H2O</text>
        <dbReference type="Rhea" id="RHEA:56136"/>
        <dbReference type="ChEBI" id="CHEBI:15377"/>
        <dbReference type="ChEBI" id="CHEBI:16240"/>
        <dbReference type="ChEBI" id="CHEBI:139520"/>
        <dbReference type="ChEBI" id="CHEBI:139521"/>
        <dbReference type="EC" id="1.11.1.7"/>
    </reaction>
</comment>
<comment type="similarity">
    <text evidence="2">Belongs to the peroxidase family. Ascorbate peroxidase subfamily.</text>
</comment>
<feature type="active site" description="Proton acceptor" evidence="10">
    <location>
        <position position="41"/>
    </location>
</feature>
<proteinExistence type="inferred from homology"/>
<feature type="binding site" evidence="12">
    <location>
        <position position="47"/>
    </location>
    <ligand>
        <name>Ca(2+)</name>
        <dbReference type="ChEBI" id="CHEBI:29108"/>
        <label>1</label>
    </ligand>
</feature>
<comment type="function">
    <text evidence="15">Removal of H(2)O(2), oxidation of toxic reductants, biosynthesis and degradation of lignin, suberization, auxin catabolism, response to environmental stresses such as wounding, pathogen attack and oxidative stress.</text>
</comment>
<comment type="cofactor">
    <cofactor evidence="12 15">
        <name>Ca(2+)</name>
        <dbReference type="ChEBI" id="CHEBI:29108"/>
    </cofactor>
    <text evidence="12 15">Binds 2 calcium ions per subunit.</text>
</comment>
<keyword evidence="4 15" id="KW-0575">Peroxidase</keyword>
<evidence type="ECO:0000256" key="6">
    <source>
        <dbReference type="ARBA" id="ARBA00022723"/>
    </source>
</evidence>
<dbReference type="GO" id="GO:0140825">
    <property type="term" value="F:lactoperoxidase activity"/>
    <property type="evidence" value="ECO:0007669"/>
    <property type="project" value="UniProtKB-EC"/>
</dbReference>
<evidence type="ECO:0000313" key="18">
    <source>
        <dbReference type="Proteomes" id="UP000596660"/>
    </source>
</evidence>
<feature type="disulfide bond" evidence="14">
    <location>
        <begin position="95"/>
        <end position="297"/>
    </location>
</feature>
<keyword evidence="12 15" id="KW-0106">Calcium</keyword>
<evidence type="ECO:0000256" key="5">
    <source>
        <dbReference type="ARBA" id="ARBA00022617"/>
    </source>
</evidence>
<dbReference type="InterPro" id="IPR019793">
    <property type="entry name" value="Peroxidases_heam-ligand_BS"/>
</dbReference>
<evidence type="ECO:0000256" key="8">
    <source>
        <dbReference type="ARBA" id="ARBA00023004"/>
    </source>
</evidence>
<dbReference type="InterPro" id="IPR000823">
    <property type="entry name" value="Peroxidase_pln"/>
</dbReference>
<keyword evidence="5 15" id="KW-0349">Heme</keyword>
<dbReference type="GO" id="GO:0046872">
    <property type="term" value="F:metal ion binding"/>
    <property type="evidence" value="ECO:0007669"/>
    <property type="project" value="UniProtKB-UniRule"/>
</dbReference>
<evidence type="ECO:0000256" key="3">
    <source>
        <dbReference type="ARBA" id="ARBA00012313"/>
    </source>
</evidence>
<dbReference type="Gramene" id="AUR62005973-RA">
    <property type="protein sequence ID" value="AUR62005973-RA:cds"/>
    <property type="gene ID" value="AUR62005973"/>
</dbReference>
<keyword evidence="7 15" id="KW-0560">Oxidoreductase</keyword>
<evidence type="ECO:0000256" key="1">
    <source>
        <dbReference type="ARBA" id="ARBA00000189"/>
    </source>
</evidence>
<dbReference type="SUPFAM" id="SSF48113">
    <property type="entry name" value="Heme-dependent peroxidases"/>
    <property type="match status" value="1"/>
</dbReference>
<keyword evidence="15" id="KW-0376">Hydrogen peroxide</keyword>
<sequence length="302" mass="33556">MQVGFYRDKCPFAEAIIKDEVKKSFLEDKGIAAGIIRLQFHDCFVRGCDGSLLIDSTPENQAEKDGSPNKSIRGLEVIDNAKARLEAVCMGVVSCADILAYAARDSNVLSGGLYWDVPAGRRDGRISRAAETEDIPKPSFNLDQLIEFFAKKGLTQGDMVALSGSHTIGRSHCFSFTVRLYNYNTKTMQDPNLDPHYAQLLKIECPRFLQGILNQTLVVAMNQSPFFMDSSYYGNLFKHAGLFNSDQSLLDSQTTAEQATVYATNDLAWKVDFARAMIKLSQVQVLTENQGEIRANCRVINP</sequence>
<evidence type="ECO:0000256" key="7">
    <source>
        <dbReference type="ARBA" id="ARBA00023002"/>
    </source>
</evidence>
<comment type="subcellular location">
    <subcellularLocation>
        <location evidence="15">Secreted</location>
    </subcellularLocation>
</comment>
<dbReference type="PROSITE" id="PS50873">
    <property type="entry name" value="PEROXIDASE_4"/>
    <property type="match status" value="1"/>
</dbReference>
<feature type="binding site" evidence="12">
    <location>
        <position position="51"/>
    </location>
    <ligand>
        <name>Ca(2+)</name>
        <dbReference type="ChEBI" id="CHEBI:29108"/>
        <label>1</label>
    </ligand>
</feature>
<dbReference type="AlphaFoldDB" id="A0A803L284"/>
<dbReference type="PRINTS" id="PR00461">
    <property type="entry name" value="PLPEROXIDASE"/>
</dbReference>
<reference evidence="17" key="2">
    <citation type="submission" date="2021-03" db="UniProtKB">
        <authorList>
            <consortium name="EnsemblPlants"/>
        </authorList>
    </citation>
    <scope>IDENTIFICATION</scope>
</reference>
<feature type="disulfide bond" evidence="14">
    <location>
        <begin position="43"/>
        <end position="48"/>
    </location>
</feature>
<dbReference type="Gene3D" id="1.10.520.10">
    <property type="match status" value="1"/>
</dbReference>